<dbReference type="InterPro" id="IPR025630">
    <property type="entry name" value="DUF4288"/>
</dbReference>
<dbReference type="Pfam" id="PF14119">
    <property type="entry name" value="DUF4288"/>
    <property type="match status" value="1"/>
</dbReference>
<evidence type="ECO:0000313" key="1">
    <source>
        <dbReference type="EMBL" id="PZO46452.1"/>
    </source>
</evidence>
<reference evidence="1 2" key="2">
    <citation type="submission" date="2018-06" db="EMBL/GenBank/DDBJ databases">
        <title>Metagenomic assembly of (sub)arctic Cyanobacteria and their associated microbiome from non-axenic cultures.</title>
        <authorList>
            <person name="Baurain D."/>
        </authorList>
    </citation>
    <scope>NUCLEOTIDE SEQUENCE [LARGE SCALE GENOMIC DNA]</scope>
    <source>
        <strain evidence="1">ULC027bin1</strain>
    </source>
</reference>
<gene>
    <name evidence="1" type="ORF">DCF15_20245</name>
</gene>
<organism evidence="1 2">
    <name type="scientific">Phormidesmis priestleyi</name>
    <dbReference type="NCBI Taxonomy" id="268141"/>
    <lineage>
        <taxon>Bacteria</taxon>
        <taxon>Bacillati</taxon>
        <taxon>Cyanobacteriota</taxon>
        <taxon>Cyanophyceae</taxon>
        <taxon>Leptolyngbyales</taxon>
        <taxon>Leptolyngbyaceae</taxon>
        <taxon>Phormidesmis</taxon>
    </lineage>
</organism>
<evidence type="ECO:0000313" key="2">
    <source>
        <dbReference type="Proteomes" id="UP000249794"/>
    </source>
</evidence>
<dbReference type="Proteomes" id="UP000249794">
    <property type="component" value="Unassembled WGS sequence"/>
</dbReference>
<dbReference type="EMBL" id="QBMP01000309">
    <property type="protein sequence ID" value="PZO46452.1"/>
    <property type="molecule type" value="Genomic_DNA"/>
</dbReference>
<name>A0A2W4WQ76_9CYAN</name>
<comment type="caution">
    <text evidence="1">The sequence shown here is derived from an EMBL/GenBank/DDBJ whole genome shotgun (WGS) entry which is preliminary data.</text>
</comment>
<accession>A0A2W4WQ76</accession>
<protein>
    <submittedName>
        <fullName evidence="1">DUF4288 domain-containing protein</fullName>
    </submittedName>
</protein>
<sequence length="131" mass="14770">MAGRAIIQKCLGEIEMSPTMPKPNKRYTAVILYVATALALDEAPLYEEEVVLIEAHSEAEAKHKAIEYAKQQETSYKNGDGETIVNTFKGIVDVQRMIDADMAHGSTLYVRHFRDYQAYESFEPMLKGEPL</sequence>
<dbReference type="AlphaFoldDB" id="A0A2W4WQ76"/>
<proteinExistence type="predicted"/>
<reference evidence="2" key="1">
    <citation type="submission" date="2018-04" db="EMBL/GenBank/DDBJ databases">
        <authorList>
            <person name="Cornet L."/>
        </authorList>
    </citation>
    <scope>NUCLEOTIDE SEQUENCE [LARGE SCALE GENOMIC DNA]</scope>
</reference>